<gene>
    <name evidence="1" type="ORF">DF037_20165</name>
</gene>
<organism evidence="1 2">
    <name type="scientific">Burkholderia contaminans</name>
    <dbReference type="NCBI Taxonomy" id="488447"/>
    <lineage>
        <taxon>Bacteria</taxon>
        <taxon>Pseudomonadati</taxon>
        <taxon>Pseudomonadota</taxon>
        <taxon>Betaproteobacteria</taxon>
        <taxon>Burkholderiales</taxon>
        <taxon>Burkholderiaceae</taxon>
        <taxon>Burkholderia</taxon>
        <taxon>Burkholderia cepacia complex</taxon>
    </lineage>
</organism>
<protein>
    <submittedName>
        <fullName evidence="1">Uncharacterized protein</fullName>
    </submittedName>
</protein>
<dbReference type="Proteomes" id="UP000269271">
    <property type="component" value="Unassembled WGS sequence"/>
</dbReference>
<proteinExistence type="predicted"/>
<evidence type="ECO:0000313" key="2">
    <source>
        <dbReference type="Proteomes" id="UP000269271"/>
    </source>
</evidence>
<evidence type="ECO:0000313" key="1">
    <source>
        <dbReference type="EMBL" id="RQT26007.1"/>
    </source>
</evidence>
<name>A0A3N8QQA1_9BURK</name>
<dbReference type="EMBL" id="QTQX01000013">
    <property type="protein sequence ID" value="RQT26007.1"/>
    <property type="molecule type" value="Genomic_DNA"/>
</dbReference>
<dbReference type="AlphaFoldDB" id="A0A3N8QQA1"/>
<sequence>MLVKRQVRQLTEEAEAERHEFERDYGNRGCTCFLSPPCSFCTHSGNPMNQCEDEECWEVVEYEVFIDPREGSW</sequence>
<accession>A0A3N8QQA1</accession>
<reference evidence="1 2" key="1">
    <citation type="submission" date="2018-08" db="EMBL/GenBank/DDBJ databases">
        <title>Comparative analysis of Burkholderia isolates from Puerto Rico.</title>
        <authorList>
            <person name="Hall C."/>
            <person name="Sahl J."/>
            <person name="Wagner D."/>
        </authorList>
    </citation>
    <scope>NUCLEOTIDE SEQUENCE [LARGE SCALE GENOMIC DNA]</scope>
    <source>
        <strain evidence="1 2">Bp9001</strain>
    </source>
</reference>
<comment type="caution">
    <text evidence="1">The sequence shown here is derived from an EMBL/GenBank/DDBJ whole genome shotgun (WGS) entry which is preliminary data.</text>
</comment>